<accession>L7FJE3</accession>
<gene>
    <name evidence="1" type="ORF">STRTUCAR8_05035</name>
</gene>
<protein>
    <submittedName>
        <fullName evidence="1">Uncharacterized protein</fullName>
    </submittedName>
</protein>
<comment type="caution">
    <text evidence="1">The sequence shown here is derived from an EMBL/GenBank/DDBJ whole genome shotgun (WGS) entry which is preliminary data.</text>
</comment>
<reference evidence="1 2" key="1">
    <citation type="journal article" date="2011" name="Plasmid">
        <title>Streptomyces turgidiscabies Car8 contains a modular pathogenicity island that shares virulence genes with other actinobacterial plant pathogens.</title>
        <authorList>
            <person name="Huguet-Tapia J.C."/>
            <person name="Badger J.H."/>
            <person name="Loria R."/>
            <person name="Pettis G.S."/>
        </authorList>
    </citation>
    <scope>NUCLEOTIDE SEQUENCE [LARGE SCALE GENOMIC DNA]</scope>
    <source>
        <strain evidence="1 2">Car8</strain>
    </source>
</reference>
<dbReference type="Proteomes" id="UP000010931">
    <property type="component" value="Unassembled WGS sequence"/>
</dbReference>
<sequence>MTTHTTDPVQHPRTAADAVRAFNHATLPTFGEGPQLAYPGTVYRALAAFTTLARGLPQAYDQIGTALARLHQTGHLTADHGTPTQHTDAVSIALREAEHHATAMTAALERAHSASAPLGYNGPIDDDTDDDL</sequence>
<dbReference type="STRING" id="85558.T45_00798"/>
<proteinExistence type="predicted"/>
<dbReference type="PATRIC" id="fig|698760.3.peg.524"/>
<evidence type="ECO:0000313" key="1">
    <source>
        <dbReference type="EMBL" id="ELP70825.1"/>
    </source>
</evidence>
<dbReference type="EMBL" id="AEJB01000036">
    <property type="protein sequence ID" value="ELP70825.1"/>
    <property type="molecule type" value="Genomic_DNA"/>
</dbReference>
<dbReference type="RefSeq" id="WP_006373828.1">
    <property type="nucleotide sequence ID" value="NZ_AEJB01000036.1"/>
</dbReference>
<evidence type="ECO:0000313" key="2">
    <source>
        <dbReference type="Proteomes" id="UP000010931"/>
    </source>
</evidence>
<name>L7FJE3_STRT8</name>
<dbReference type="GeneID" id="97399881"/>
<organism evidence="1 2">
    <name type="scientific">Streptomyces turgidiscabies (strain Car8)</name>
    <dbReference type="NCBI Taxonomy" id="698760"/>
    <lineage>
        <taxon>Bacteria</taxon>
        <taxon>Bacillati</taxon>
        <taxon>Actinomycetota</taxon>
        <taxon>Actinomycetes</taxon>
        <taxon>Kitasatosporales</taxon>
        <taxon>Streptomycetaceae</taxon>
        <taxon>Streptomyces</taxon>
    </lineage>
</organism>
<dbReference type="AlphaFoldDB" id="L7FJE3"/>
<keyword evidence="2" id="KW-1185">Reference proteome</keyword>